<dbReference type="VEuPathDB" id="FungiDB:TRICI_006532"/>
<dbReference type="InterPro" id="IPR004859">
    <property type="entry name" value="Xrn1_N"/>
</dbReference>
<name>A0A6A1LSD8_9ASCO</name>
<comment type="subunit">
    <text evidence="13">Interacts with RAI1; the interaction is direct, stabilizes RAT1 protein structure and may stimulate its exoribonuclease activity. The interaction also stimulates RAI1 pyrophosphohydrolase activity, probably by recruiting it to mRNA substrates.</text>
</comment>
<keyword evidence="5 14" id="KW-0507">mRNA processing</keyword>
<evidence type="ECO:0000256" key="7">
    <source>
        <dbReference type="ARBA" id="ARBA00022801"/>
    </source>
</evidence>
<evidence type="ECO:0000256" key="15">
    <source>
        <dbReference type="SAM" id="MobiDB-lite"/>
    </source>
</evidence>
<dbReference type="FunFam" id="3.40.50.12390:FF:000005">
    <property type="entry name" value="5'-3' exoribonuclease 2"/>
    <property type="match status" value="1"/>
</dbReference>
<proteinExistence type="inferred from homology"/>
<dbReference type="GO" id="GO:0006364">
    <property type="term" value="P:rRNA processing"/>
    <property type="evidence" value="ECO:0007669"/>
    <property type="project" value="UniProtKB-KW"/>
</dbReference>
<dbReference type="OrthoDB" id="28245at2759"/>
<dbReference type="Gene3D" id="3.40.50.12390">
    <property type="match status" value="2"/>
</dbReference>
<dbReference type="EMBL" id="SWFS01000541">
    <property type="protein sequence ID" value="KAA8898576.1"/>
    <property type="molecule type" value="Genomic_DNA"/>
</dbReference>
<keyword evidence="6 14" id="KW-0540">Nuclease</keyword>
<feature type="compositionally biased region" description="Acidic residues" evidence="15">
    <location>
        <begin position="498"/>
        <end position="517"/>
    </location>
</feature>
<dbReference type="GO" id="GO:0003723">
    <property type="term" value="F:RNA binding"/>
    <property type="evidence" value="ECO:0007669"/>
    <property type="project" value="TreeGrafter"/>
</dbReference>
<comment type="function">
    <text evidence="14">Possesses 5'-&gt;3' exoribonuclease activity. May promote termination of transcription by RNA polymerase II.</text>
</comment>
<feature type="domain" description="Xrn1 N-terminal" evidence="16">
    <location>
        <begin position="1"/>
        <end position="254"/>
    </location>
</feature>
<dbReference type="GO" id="GO:0004534">
    <property type="term" value="F:5'-3' RNA exonuclease activity"/>
    <property type="evidence" value="ECO:0007669"/>
    <property type="project" value="UniProtKB-UniRule"/>
</dbReference>
<keyword evidence="9" id="KW-0805">Transcription regulation</keyword>
<feature type="compositionally biased region" description="Gly residues" evidence="15">
    <location>
        <begin position="985"/>
        <end position="1004"/>
    </location>
</feature>
<dbReference type="Pfam" id="PF03159">
    <property type="entry name" value="XRN_N"/>
    <property type="match status" value="1"/>
</dbReference>
<keyword evidence="7 14" id="KW-0378">Hydrolase</keyword>
<feature type="compositionally biased region" description="Basic and acidic residues" evidence="15">
    <location>
        <begin position="526"/>
        <end position="545"/>
    </location>
</feature>
<dbReference type="PIRSF" id="PIRSF037239">
    <property type="entry name" value="Exonuclease_Xrn2"/>
    <property type="match status" value="1"/>
</dbReference>
<evidence type="ECO:0000256" key="5">
    <source>
        <dbReference type="ARBA" id="ARBA00022664"/>
    </source>
</evidence>
<comment type="subcellular location">
    <subcellularLocation>
        <location evidence="1">Nucleus</location>
    </subcellularLocation>
</comment>
<dbReference type="FunFam" id="3.40.50.12390:FF:000003">
    <property type="entry name" value="5'-3' exoribonuclease"/>
    <property type="match status" value="1"/>
</dbReference>
<evidence type="ECO:0000256" key="8">
    <source>
        <dbReference type="ARBA" id="ARBA00022839"/>
    </source>
</evidence>
<reference evidence="18" key="1">
    <citation type="journal article" date="2019" name="G3 (Bethesda)">
        <title>Genome Assemblies of Two Rare Opportunistic Yeast Pathogens: Diutina rugosa (syn. Candida rugosa) and Trichomonascus ciferrii (syn. Candida ciferrii).</title>
        <authorList>
            <person name="Mixao V."/>
            <person name="Saus E."/>
            <person name="Hansen A.P."/>
            <person name="Lass-Florl C."/>
            <person name="Gabaldon T."/>
        </authorList>
    </citation>
    <scope>NUCLEOTIDE SEQUENCE</scope>
    <source>
        <strain evidence="18">CBS 4856</strain>
    </source>
</reference>
<feature type="compositionally biased region" description="Basic and acidic residues" evidence="15">
    <location>
        <begin position="403"/>
        <end position="417"/>
    </location>
</feature>
<dbReference type="EC" id="3.1.13.-" evidence="14"/>
<evidence type="ECO:0000313" key="18">
    <source>
        <dbReference type="EMBL" id="KAA8898576.1"/>
    </source>
</evidence>
<feature type="region of interest" description="Disordered" evidence="15">
    <location>
        <begin position="960"/>
        <end position="1004"/>
    </location>
</feature>
<dbReference type="InterPro" id="IPR017151">
    <property type="entry name" value="Xrn2/3/4"/>
</dbReference>
<keyword evidence="11" id="KW-0539">Nucleus</keyword>
<dbReference type="GO" id="GO:0006353">
    <property type="term" value="P:DNA-templated transcription termination"/>
    <property type="evidence" value="ECO:0007669"/>
    <property type="project" value="UniProtKB-KW"/>
</dbReference>
<dbReference type="PANTHER" id="PTHR12341:SF41">
    <property type="entry name" value="5'-3' EXORIBONUCLEASE 2"/>
    <property type="match status" value="1"/>
</dbReference>
<evidence type="ECO:0000256" key="12">
    <source>
        <dbReference type="ARBA" id="ARBA00046137"/>
    </source>
</evidence>
<evidence type="ECO:0000256" key="11">
    <source>
        <dbReference type="ARBA" id="ARBA00023242"/>
    </source>
</evidence>
<evidence type="ECO:0000256" key="14">
    <source>
        <dbReference type="PIRNR" id="PIRNR037239"/>
    </source>
</evidence>
<feature type="region of interest" description="Disordered" evidence="15">
    <location>
        <begin position="839"/>
        <end position="858"/>
    </location>
</feature>
<dbReference type="GO" id="GO:0006397">
    <property type="term" value="P:mRNA processing"/>
    <property type="evidence" value="ECO:0007669"/>
    <property type="project" value="UniProtKB-UniRule"/>
</dbReference>
<dbReference type="GO" id="GO:0005634">
    <property type="term" value="C:nucleus"/>
    <property type="evidence" value="ECO:0007669"/>
    <property type="project" value="UniProtKB-SubCell"/>
</dbReference>
<evidence type="ECO:0000256" key="10">
    <source>
        <dbReference type="ARBA" id="ARBA00023163"/>
    </source>
</evidence>
<comment type="caution">
    <text evidence="18">The sequence shown here is derived from an EMBL/GenBank/DDBJ whole genome shotgun (WGS) entry which is preliminary data.</text>
</comment>
<feature type="compositionally biased region" description="Low complexity" evidence="15">
    <location>
        <begin position="841"/>
        <end position="851"/>
    </location>
</feature>
<dbReference type="Proteomes" id="UP000761534">
    <property type="component" value="Unassembled WGS sequence"/>
</dbReference>
<dbReference type="CDD" id="cd18673">
    <property type="entry name" value="PIN_XRN1-2-like"/>
    <property type="match status" value="1"/>
</dbReference>
<organism evidence="18 19">
    <name type="scientific">Trichomonascus ciferrii</name>
    <dbReference type="NCBI Taxonomy" id="44093"/>
    <lineage>
        <taxon>Eukaryota</taxon>
        <taxon>Fungi</taxon>
        <taxon>Dikarya</taxon>
        <taxon>Ascomycota</taxon>
        <taxon>Saccharomycotina</taxon>
        <taxon>Dipodascomycetes</taxon>
        <taxon>Dipodascales</taxon>
        <taxon>Trichomonascaceae</taxon>
        <taxon>Trichomonascus</taxon>
        <taxon>Trichomonascus ciferrii complex</taxon>
    </lineage>
</organism>
<feature type="domain" description="Xrn1 helical" evidence="17">
    <location>
        <begin position="312"/>
        <end position="835"/>
    </location>
</feature>
<sequence>MGVPALFRWLSRRYPKIISQVEEEDPVIVDGIEQPVDYTKPNPNGELDNLYLDMNGIVHPCTHPEGRAPPETEDDMMLEVFKYTDRVVSMARPRKVLMMAVDGVAPRAKMNQQRSRRFRAAQDARIEAAAKERAIEEAEARGEVIDDAIKGKKAWDTNSITPGTPFMEILATSLRYWVAYKLNNEPGWKDLKVIISDASVPGEGEHKIMEFIRSQRSDPAHDPNTTHCIYGLDADLIFLGLATHEPHFKILREDVFAQDKRKKKKNHLNANAEEDEMEKKLEEKKPFIWLHVDILREYLELDLNVPRVSFPFDFERAIDDWVFMCFFVGNDFLPHMPSLDVRDNSIDTLLNIWKRTLPQMGGYMTCDGQVNLSRVEIFVNQLGKQEDFIFRKKRDQEVRRLENDKRRKVEKEQKKAMENQMLPPSNIPSVSKNRGEKAPVNPLENMPLFTASGESVGSTQMTNSDIVKNRNAITMANMANKTAAQSLKAQILNGETPTDTESEDGTDSVLEDDETGAESESSPQVGEKRKASEALEKEEQKKKESSTSGADDFDEPEDNIRLWEPGYRERYYHHKFHVAEDDVEFRRQVVQHYIEGVCWVLLYYYQGCPSWNWYYPYHYAPFAQDLTDLTDIKVEFDRGEPFRPYEQLMSVLPADSDHTLPEVFRPLMSDPDSEIIDFYPVEFPIDMNGKKMAWQGIALLPFIDEQRLLTAVRAKYPLLTEAETHRNTRKEDILLISNKSSLYNKLYHTLYESDETDPCVKFNSVHGFGLGGTACREEGVNPGSQLVFPLKEGEMPSFEKDESLMVKFYMPKLTHYNKSMLLNGIRLKEPVLTQEERDVVKNGGRRPNNNNNKEEAVSGSVYGKRPFKEKHRRGGYKHFIEDVKLAQKRAQNYNNQGIYGQNAYNQGYNNRGSGGFQQFGNSMEYYNQMYGGFNQGYGGGSGNYGRGGFNNGGGRGGRGGYNGGGYIPPPNRSYQPSNEFHRARGGGGFRGGGRGRGGFRGGYH</sequence>
<comment type="similarity">
    <text evidence="2 14">Belongs to the 5'-3' exonuclease family. XRN2/RAT1 subfamily.</text>
</comment>
<dbReference type="Pfam" id="PF17846">
    <property type="entry name" value="XRN_M"/>
    <property type="match status" value="1"/>
</dbReference>
<feature type="region of interest" description="Disordered" evidence="15">
    <location>
        <begin position="403"/>
        <end position="443"/>
    </location>
</feature>
<evidence type="ECO:0000256" key="6">
    <source>
        <dbReference type="ARBA" id="ARBA00022722"/>
    </source>
</evidence>
<dbReference type="FunFam" id="1.25.40.1050:FF:000002">
    <property type="entry name" value="5'-3' exoribonuclease"/>
    <property type="match status" value="1"/>
</dbReference>
<evidence type="ECO:0000313" key="19">
    <source>
        <dbReference type="Proteomes" id="UP000761534"/>
    </source>
</evidence>
<dbReference type="InterPro" id="IPR027073">
    <property type="entry name" value="5_3_exoribonuclease"/>
</dbReference>
<evidence type="ECO:0000256" key="1">
    <source>
        <dbReference type="ARBA" id="ARBA00004123"/>
    </source>
</evidence>
<accession>A0A6A1LSD8</accession>
<dbReference type="AlphaFoldDB" id="A0A6A1LSD8"/>
<evidence type="ECO:0000256" key="2">
    <source>
        <dbReference type="ARBA" id="ARBA00006994"/>
    </source>
</evidence>
<keyword evidence="4" id="KW-0698">rRNA processing</keyword>
<keyword evidence="19" id="KW-1185">Reference proteome</keyword>
<dbReference type="PANTHER" id="PTHR12341">
    <property type="entry name" value="5'-&gt;3' EXORIBONUCLEASE"/>
    <property type="match status" value="1"/>
</dbReference>
<feature type="region of interest" description="Disordered" evidence="15">
    <location>
        <begin position="495"/>
        <end position="558"/>
    </location>
</feature>
<keyword evidence="8 14" id="KW-0269">Exonuclease</keyword>
<protein>
    <recommendedName>
        <fullName evidence="14">5'-3' exoribonuclease</fullName>
        <ecNumber evidence="14">3.1.13.-</ecNumber>
    </recommendedName>
</protein>
<dbReference type="Gene3D" id="1.25.40.1050">
    <property type="match status" value="1"/>
</dbReference>
<evidence type="ECO:0000256" key="4">
    <source>
        <dbReference type="ARBA" id="ARBA00022552"/>
    </source>
</evidence>
<evidence type="ECO:0000259" key="17">
    <source>
        <dbReference type="Pfam" id="PF17846"/>
    </source>
</evidence>
<evidence type="ECO:0000256" key="3">
    <source>
        <dbReference type="ARBA" id="ARBA00022472"/>
    </source>
</evidence>
<comment type="function">
    <text evidence="12">Possesses 5'-&gt;3' exoribonuclease activity. Required for the processing of nuclear mRNA and rRNA precursors. May promote the termination of transcription by RNA polymerase II. Essential for vegetative cell growth and chromosome segregation.</text>
</comment>
<dbReference type="InterPro" id="IPR041412">
    <property type="entry name" value="Xrn1_helical"/>
</dbReference>
<evidence type="ECO:0000256" key="13">
    <source>
        <dbReference type="ARBA" id="ARBA00046943"/>
    </source>
</evidence>
<evidence type="ECO:0000256" key="9">
    <source>
        <dbReference type="ARBA" id="ARBA00023015"/>
    </source>
</evidence>
<dbReference type="GO" id="GO:0000956">
    <property type="term" value="P:nuclear-transcribed mRNA catabolic process"/>
    <property type="evidence" value="ECO:0007669"/>
    <property type="project" value="TreeGrafter"/>
</dbReference>
<keyword evidence="3" id="KW-0806">Transcription termination</keyword>
<keyword evidence="10" id="KW-0804">Transcription</keyword>
<evidence type="ECO:0000259" key="16">
    <source>
        <dbReference type="Pfam" id="PF03159"/>
    </source>
</evidence>
<gene>
    <name evidence="18" type="ORF">TRICI_006532</name>
</gene>